<keyword evidence="4" id="KW-0808">Transferase</keyword>
<dbReference type="InterPro" id="IPR000403">
    <property type="entry name" value="PI3/4_kinase_cat_dom"/>
</dbReference>
<dbReference type="SMART" id="SM00146">
    <property type="entry name" value="PI3Kc"/>
    <property type="match status" value="1"/>
</dbReference>
<dbReference type="GO" id="GO:0046854">
    <property type="term" value="P:phosphatidylinositol phosphate biosynthetic process"/>
    <property type="evidence" value="ECO:0007669"/>
    <property type="project" value="InterPro"/>
</dbReference>
<evidence type="ECO:0000256" key="2">
    <source>
        <dbReference type="ARBA" id="ARBA00006209"/>
    </source>
</evidence>
<name>A0A0C2XK97_AMAMK</name>
<dbReference type="Gene3D" id="3.30.1010.10">
    <property type="entry name" value="Phosphatidylinositol 3-kinase Catalytic Subunit, Chain A, domain 4"/>
    <property type="match status" value="1"/>
</dbReference>
<dbReference type="OrthoDB" id="10264149at2759"/>
<dbReference type="STRING" id="946122.A0A0C2XK97"/>
<dbReference type="GO" id="GO:0004430">
    <property type="term" value="F:1-phosphatidylinositol 4-kinase activity"/>
    <property type="evidence" value="ECO:0007669"/>
    <property type="project" value="UniProtKB-EC"/>
</dbReference>
<dbReference type="InterPro" id="IPR016024">
    <property type="entry name" value="ARM-type_fold"/>
</dbReference>
<feature type="domain" description="PIK helical" evidence="9">
    <location>
        <begin position="1373"/>
        <end position="1559"/>
    </location>
</feature>
<dbReference type="InterPro" id="IPR045495">
    <property type="entry name" value="PI4K_N"/>
</dbReference>
<dbReference type="EMBL" id="KN818225">
    <property type="protein sequence ID" value="KIL69926.1"/>
    <property type="molecule type" value="Genomic_DNA"/>
</dbReference>
<dbReference type="Pfam" id="PF00613">
    <property type="entry name" value="PI3Ka"/>
    <property type="match status" value="1"/>
</dbReference>
<dbReference type="PROSITE" id="PS00916">
    <property type="entry name" value="PI3_4_KINASE_2"/>
    <property type="match status" value="1"/>
</dbReference>
<evidence type="ECO:0000313" key="10">
    <source>
        <dbReference type="EMBL" id="KIL69926.1"/>
    </source>
</evidence>
<organism evidence="10 11">
    <name type="scientific">Amanita muscaria (strain Koide BX008)</name>
    <dbReference type="NCBI Taxonomy" id="946122"/>
    <lineage>
        <taxon>Eukaryota</taxon>
        <taxon>Fungi</taxon>
        <taxon>Dikarya</taxon>
        <taxon>Basidiomycota</taxon>
        <taxon>Agaricomycotina</taxon>
        <taxon>Agaricomycetes</taxon>
        <taxon>Agaricomycetidae</taxon>
        <taxon>Agaricales</taxon>
        <taxon>Pluteineae</taxon>
        <taxon>Amanitaceae</taxon>
        <taxon>Amanita</taxon>
    </lineage>
</organism>
<dbReference type="HOGENOM" id="CLU_000893_0_0_1"/>
<dbReference type="Pfam" id="PF00454">
    <property type="entry name" value="PI3_PI4_kinase"/>
    <property type="match status" value="1"/>
</dbReference>
<dbReference type="InterPro" id="IPR042236">
    <property type="entry name" value="PI3K_accessory_sf"/>
</dbReference>
<dbReference type="SUPFAM" id="SSF48371">
    <property type="entry name" value="ARM repeat"/>
    <property type="match status" value="2"/>
</dbReference>
<protein>
    <recommendedName>
        <fullName evidence="3">1-phosphatidylinositol 4-kinase</fullName>
        <ecNumber evidence="3">2.7.1.67</ecNumber>
    </recommendedName>
</protein>
<evidence type="ECO:0000259" key="8">
    <source>
        <dbReference type="PROSITE" id="PS50290"/>
    </source>
</evidence>
<accession>A0A0C2XK97</accession>
<comment type="catalytic activity">
    <reaction evidence="1">
        <text>a 1,2-diacyl-sn-glycero-3-phospho-(1D-myo-inositol) + ATP = a 1,2-diacyl-sn-glycero-3-phospho-(1D-myo-inositol 4-phosphate) + ADP + H(+)</text>
        <dbReference type="Rhea" id="RHEA:19877"/>
        <dbReference type="ChEBI" id="CHEBI:15378"/>
        <dbReference type="ChEBI" id="CHEBI:30616"/>
        <dbReference type="ChEBI" id="CHEBI:57880"/>
        <dbReference type="ChEBI" id="CHEBI:58178"/>
        <dbReference type="ChEBI" id="CHEBI:456216"/>
        <dbReference type="EC" id="2.7.1.67"/>
    </reaction>
</comment>
<dbReference type="Pfam" id="PF19274">
    <property type="entry name" value="PI4K_N"/>
    <property type="match status" value="1"/>
</dbReference>
<dbReference type="InterPro" id="IPR015433">
    <property type="entry name" value="PI3/4_kinase"/>
</dbReference>
<dbReference type="GO" id="GO:0005524">
    <property type="term" value="F:ATP binding"/>
    <property type="evidence" value="ECO:0007669"/>
    <property type="project" value="UniProtKB-KW"/>
</dbReference>
<evidence type="ECO:0000256" key="6">
    <source>
        <dbReference type="ARBA" id="ARBA00022777"/>
    </source>
</evidence>
<dbReference type="PANTHER" id="PTHR10048:SF15">
    <property type="entry name" value="PHOSPHATIDYLINOSITOL 4-KINASE ALPHA"/>
    <property type="match status" value="1"/>
</dbReference>
<keyword evidence="7" id="KW-0067">ATP-binding</keyword>
<dbReference type="PANTHER" id="PTHR10048">
    <property type="entry name" value="PHOSPHATIDYLINOSITOL KINASE"/>
    <property type="match status" value="1"/>
</dbReference>
<evidence type="ECO:0000259" key="9">
    <source>
        <dbReference type="PROSITE" id="PS51545"/>
    </source>
</evidence>
<dbReference type="Proteomes" id="UP000054549">
    <property type="component" value="Unassembled WGS sequence"/>
</dbReference>
<dbReference type="InParanoid" id="A0A0C2XK97"/>
<dbReference type="CDD" id="cd05167">
    <property type="entry name" value="PI4Kc_III_alpha"/>
    <property type="match status" value="1"/>
</dbReference>
<evidence type="ECO:0000256" key="3">
    <source>
        <dbReference type="ARBA" id="ARBA00012169"/>
    </source>
</evidence>
<dbReference type="FunCoup" id="A0A0C2XK97">
    <property type="interactions" value="270"/>
</dbReference>
<dbReference type="SMART" id="SM00145">
    <property type="entry name" value="PI3Ka"/>
    <property type="match status" value="1"/>
</dbReference>
<dbReference type="InterPro" id="IPR011009">
    <property type="entry name" value="Kinase-like_dom_sf"/>
</dbReference>
<dbReference type="GO" id="GO:0005886">
    <property type="term" value="C:plasma membrane"/>
    <property type="evidence" value="ECO:0007669"/>
    <property type="project" value="TreeGrafter"/>
</dbReference>
<keyword evidence="6" id="KW-0418">Kinase</keyword>
<dbReference type="FunFam" id="3.30.1010.10:FF:000014">
    <property type="entry name" value="Phosphatidylinositol 4-kinase STT4"/>
    <property type="match status" value="1"/>
</dbReference>
<dbReference type="PROSITE" id="PS51545">
    <property type="entry name" value="PIK_HELICAL"/>
    <property type="match status" value="1"/>
</dbReference>
<gene>
    <name evidence="10" type="ORF">M378DRAFT_98106</name>
</gene>
<proteinExistence type="inferred from homology"/>
<dbReference type="GO" id="GO:0005737">
    <property type="term" value="C:cytoplasm"/>
    <property type="evidence" value="ECO:0007669"/>
    <property type="project" value="TreeGrafter"/>
</dbReference>
<reference evidence="10 11" key="1">
    <citation type="submission" date="2014-04" db="EMBL/GenBank/DDBJ databases">
        <title>Evolutionary Origins and Diversification of the Mycorrhizal Mutualists.</title>
        <authorList>
            <consortium name="DOE Joint Genome Institute"/>
            <consortium name="Mycorrhizal Genomics Consortium"/>
            <person name="Kohler A."/>
            <person name="Kuo A."/>
            <person name="Nagy L.G."/>
            <person name="Floudas D."/>
            <person name="Copeland A."/>
            <person name="Barry K.W."/>
            <person name="Cichocki N."/>
            <person name="Veneault-Fourrey C."/>
            <person name="LaButti K."/>
            <person name="Lindquist E.A."/>
            <person name="Lipzen A."/>
            <person name="Lundell T."/>
            <person name="Morin E."/>
            <person name="Murat C."/>
            <person name="Riley R."/>
            <person name="Ohm R."/>
            <person name="Sun H."/>
            <person name="Tunlid A."/>
            <person name="Henrissat B."/>
            <person name="Grigoriev I.V."/>
            <person name="Hibbett D.S."/>
            <person name="Martin F."/>
        </authorList>
    </citation>
    <scope>NUCLEOTIDE SEQUENCE [LARGE SCALE GENOMIC DNA]</scope>
    <source>
        <strain evidence="10 11">Koide BX008</strain>
    </source>
</reference>
<dbReference type="PROSITE" id="PS00915">
    <property type="entry name" value="PI3_4_KINASE_1"/>
    <property type="match status" value="1"/>
</dbReference>
<comment type="similarity">
    <text evidence="2">Belongs to the PI3/PI4-kinase family. Type III PI4K subfamily.</text>
</comment>
<evidence type="ECO:0000256" key="4">
    <source>
        <dbReference type="ARBA" id="ARBA00022679"/>
    </source>
</evidence>
<dbReference type="GO" id="GO:0048015">
    <property type="term" value="P:phosphatidylinositol-mediated signaling"/>
    <property type="evidence" value="ECO:0007669"/>
    <property type="project" value="TreeGrafter"/>
</dbReference>
<dbReference type="InterPro" id="IPR001263">
    <property type="entry name" value="PI3K_accessory_dom"/>
</dbReference>
<dbReference type="InterPro" id="IPR018936">
    <property type="entry name" value="PI3/4_kinase_CS"/>
</dbReference>
<dbReference type="SUPFAM" id="SSF56112">
    <property type="entry name" value="Protein kinase-like (PK-like)"/>
    <property type="match status" value="1"/>
</dbReference>
<dbReference type="Gene3D" id="1.10.1070.11">
    <property type="entry name" value="Phosphatidylinositol 3-/4-kinase, catalytic domain"/>
    <property type="match status" value="1"/>
</dbReference>
<keyword evidence="11" id="KW-1185">Reference proteome</keyword>
<sequence length="1958" mass="220074">MDCLELNIHQCILSDLASIAGHSDEDASNARDLILSKAHRRQQLEQDATELRTFMSSTSCHGSIAFGNMIVNAQMTYLVAHIETLLPILVDIVAGIPLVDFDRHLSWTEWALPDQLVYSTVSALLRITSSQTQYSDRAISAILSFIALIVKSIEASTALDLLTQLAPALHGLYRAISSTPYPWTASQWIHLATALQPICTQAFVDRLNGLLNDVLQPDSTDAETSQFIQNFLSRYVSQGRPLSGFFMVCCVIEIKWTVLAQVLAPPTSAIEGQAREAAAANKAWISLMTCAPKKINPDQTIRDCLRTTARYAMQCFADLMSQIEVMECEPSVDTYSWETMSESLKLATVCSVASGELDEKLFARLSSLLSSSSPIFDNLVQEAALKATTVLVQSFSEIAQPMAHHIRTLITSPLSIFEFEFGTETRAPPPLVAAAKCLALCIKLAPGNDMMMSYMYSLLNYVAATSKELYETSTAISLGNNHSPLIEQSHERSLGDLSEDNKRMVGISVISVVTKLALEFRTEEVTRLTVSMLLQRLRCAEPGVEATIAYNLVDLAIAAPESTFIEIIRQFSNINRSANPDDPRFSNNMVLAAQTRLAQELRHRPEFFVVYLIELLTLFADKGVAIQNVKLANRQLKIDAMVEQLGSLLLPIDALLAHSDFQPQINATVEVTNLFRSMWSLCVLFSFTNMDDKQDHAMEWLRPALGRIACKTPTMVVEESHEVVASDVEFNSVIRQEYTISVLHEHRELLARYMPHRAADIRRLSSGQAIFILVMHDMETMRSAIGLTSSLASYFVNDGLNGHSDLSVCMDSVAEKVMRGCIDELTRKASQQALPPLIYSELQSLLTWTTHRVARAREVALKFLDRLITSLPSVLCHRPFIFSLLDVLTMLKRACENEFLDEYNPIFEYHSERSQITLQLSVNFKVRNDILQQLYRHARSWLELGIARAPAEVQGTLQRYLAANQTVILGIESSELGASIAEEFAKAIGPVHAQLASLAAMSPWTTDGAKTLASQIAIKSYFVGESSGTRLIRCLDKLEQQTPESSSVDVQSLKMQLSRAFEGVREKSSTLTVHDLRRLLFRCASFILAMKKCDYDLLHRLVTLPFKVATPSAMVVGVEVWTWLLQDMPDIEVALIAEILSAWSDSIKEERGIFSPTMNYKDPFLQPVDYGPTSKDVIDRGFATALRFVTPHIVVLHMLLSRLQAARYGRPNVMLLMQHLVLRSARSYDMFSTHSLARETRFTFVVFGLEAMRSSYLDSFCENALRESLYAVAYSWFATRPQWTYGASRVQIEADVKALSNFLTHLQADTVPSSSVISSLTLQQLASRSDYYKTRIRDINTPLRLLAENEIYRLLVWNNPTNDPKRGPNNTGTIERLQTEASWASIVRNVWNFNSSVAIHLAERFKNASVRNEIANLVRSNTLQVLDVPDALLLYLGEQLNSGSRRDLKYMLLWDPVSPVTAISLFERRFRNDPLVLQYAHRVMEEHPVELTFFFVPQVVQALRYDDLGYLARFIFETAKISQHFCHQIIWNMKANCFKDDAGQIEDPLKPVLDGMTREVVESLSGEARNFYNREFSFFAEVTSISGKLKPLIKKSKPEKKAKIDEEMGKIVVDAGVYLPSNPDGVVVDIDKKSGRPLQSHAKAPFMATFKVRKARVVVNTDPDSLLNGEGGGRESRQQYDVWQQAIFKVGDDCRQDVLALQVIAIFKNVFTSVGLPLYLFPYRVTATGPGTGVIDVVPNATSRDEMGRAKVNDLLDFFIAKYGGQDSISFQRAQLNFIRSMAAYSVACYILQIKDRHNGNIMIDGEGHIVHIDFGFLFDIDMYTFLCPPFQLTSFLRHGVKFEPSSFKLNHEMVLLMGGRYSQGYQMFQALTVKAFLTIRPHAQQIIDTVQLMLDSGLPSFKGEPTIRRLRDRFALHLNERQAADDMMHTIRNAHENIRSTAYDEFQRIQNGLVLLS</sequence>
<evidence type="ECO:0000256" key="1">
    <source>
        <dbReference type="ARBA" id="ARBA00001686"/>
    </source>
</evidence>
<evidence type="ECO:0000313" key="11">
    <source>
        <dbReference type="Proteomes" id="UP000054549"/>
    </source>
</evidence>
<dbReference type="FunFam" id="1.25.40.70:FF:000011">
    <property type="entry name" value="Phosphatidylinositol 4-kinase alpha"/>
    <property type="match status" value="1"/>
</dbReference>
<evidence type="ECO:0000256" key="7">
    <source>
        <dbReference type="ARBA" id="ARBA00022840"/>
    </source>
</evidence>
<evidence type="ECO:0000256" key="5">
    <source>
        <dbReference type="ARBA" id="ARBA00022741"/>
    </source>
</evidence>
<dbReference type="InterPro" id="IPR036940">
    <property type="entry name" value="PI3/4_kinase_cat_sf"/>
</dbReference>
<dbReference type="EC" id="2.7.1.67" evidence="3"/>
<dbReference type="PROSITE" id="PS50290">
    <property type="entry name" value="PI3_4_KINASE_3"/>
    <property type="match status" value="1"/>
</dbReference>
<dbReference type="FunFam" id="1.10.1070.11:FF:000012">
    <property type="entry name" value="Phosphatidylinositol 4-kinase alpha 1"/>
    <property type="match status" value="1"/>
</dbReference>
<keyword evidence="5" id="KW-0547">Nucleotide-binding</keyword>
<feature type="domain" description="PI3K/PI4K catalytic" evidence="8">
    <location>
        <begin position="1660"/>
        <end position="1940"/>
    </location>
</feature>
<dbReference type="Gene3D" id="1.25.40.70">
    <property type="entry name" value="Phosphatidylinositol 3-kinase, accessory domain (PIK)"/>
    <property type="match status" value="1"/>
</dbReference>